<dbReference type="InterPro" id="IPR036291">
    <property type="entry name" value="NAD(P)-bd_dom_sf"/>
</dbReference>
<dbReference type="PANTHER" id="PTHR32487">
    <property type="entry name" value="3-OXO-DELTA(4,5)-STEROID 5-BETA-REDUCTASE"/>
    <property type="match status" value="1"/>
</dbReference>
<evidence type="ECO:0000313" key="2">
    <source>
        <dbReference type="EMBL" id="PSS14772.1"/>
    </source>
</evidence>
<dbReference type="InterPro" id="IPR055222">
    <property type="entry name" value="PRISE-like_Rossmann-fold"/>
</dbReference>
<dbReference type="GeneID" id="36576304"/>
<reference evidence="2 3" key="1">
    <citation type="journal article" date="2018" name="New Phytol.">
        <title>Comparative genomics and transcriptomics depict ericoid mycorrhizal fungi as versatile saprotrophs and plant mutualists.</title>
        <authorList>
            <person name="Martino E."/>
            <person name="Morin E."/>
            <person name="Grelet G.A."/>
            <person name="Kuo A."/>
            <person name="Kohler A."/>
            <person name="Daghino S."/>
            <person name="Barry K.W."/>
            <person name="Cichocki N."/>
            <person name="Clum A."/>
            <person name="Dockter R.B."/>
            <person name="Hainaut M."/>
            <person name="Kuo R.C."/>
            <person name="LaButti K."/>
            <person name="Lindahl B.D."/>
            <person name="Lindquist E.A."/>
            <person name="Lipzen A."/>
            <person name="Khouja H.R."/>
            <person name="Magnuson J."/>
            <person name="Murat C."/>
            <person name="Ohm R.A."/>
            <person name="Singer S.W."/>
            <person name="Spatafora J.W."/>
            <person name="Wang M."/>
            <person name="Veneault-Fourrey C."/>
            <person name="Henrissat B."/>
            <person name="Grigoriev I.V."/>
            <person name="Martin F.M."/>
            <person name="Perotto S."/>
        </authorList>
    </citation>
    <scope>NUCLEOTIDE SEQUENCE [LARGE SCALE GENOMIC DNA]</scope>
    <source>
        <strain evidence="2 3">ATCC 22711</strain>
    </source>
</reference>
<gene>
    <name evidence="2" type="ORF">M430DRAFT_51451</name>
</gene>
<sequence>MPTAIVTGATGILGREIVAALGKDPKWTKIHALSRKQTEKYPPTVKHDHVDLLASPQEIAKQLKAQNVEGEYLFFAAYMATDSEQGNSDTNGAMLQNFLDALALNGVKLKRVLLPTGGKQYGVHLGPVKCPMEESDPWIEGPGRPPNFYYTQQRILAAEGKKQGFDWVVTYPNDVVGVARGNFMNLSTALAVYAAVNKELTGELEFPGAESFYNRFDSFTYNKLHAEFSLWAILEPKCSNQGFNVNNGDVESWANMWPKLAKKFGLKIPSKQFDRPTPDQSILKLAEVTPYEDVASTNGMEGKTPRGTVTQRIDLVKWSQKKEVKEAWNKLAERDGLEKDVLEKATWGFLGFVLGRNYDVVMSMSKARKYGWTGYIDSWESLEASFDELAKEKMIPKFA</sequence>
<dbReference type="STRING" id="857342.A0A2T3AXM1"/>
<keyword evidence="3" id="KW-1185">Reference proteome</keyword>
<dbReference type="PANTHER" id="PTHR32487:SF0">
    <property type="entry name" value="3-OXO-DELTA(4,5)-STEROID 5-BETA-REDUCTASE"/>
    <property type="match status" value="1"/>
</dbReference>
<dbReference type="Proteomes" id="UP000241818">
    <property type="component" value="Unassembled WGS sequence"/>
</dbReference>
<proteinExistence type="predicted"/>
<dbReference type="Pfam" id="PF22917">
    <property type="entry name" value="PRISE"/>
    <property type="match status" value="1"/>
</dbReference>
<dbReference type="OrthoDB" id="1731983at2759"/>
<dbReference type="CDD" id="cd08948">
    <property type="entry name" value="5beta-POR_like_SDR_a"/>
    <property type="match status" value="1"/>
</dbReference>
<dbReference type="InParanoid" id="A0A2T3AXM1"/>
<evidence type="ECO:0000259" key="1">
    <source>
        <dbReference type="Pfam" id="PF22917"/>
    </source>
</evidence>
<dbReference type="SUPFAM" id="SSF51735">
    <property type="entry name" value="NAD(P)-binding Rossmann-fold domains"/>
    <property type="match status" value="1"/>
</dbReference>
<dbReference type="AlphaFoldDB" id="A0A2T3AXM1"/>
<dbReference type="Gene3D" id="3.40.50.720">
    <property type="entry name" value="NAD(P)-binding Rossmann-like Domain"/>
    <property type="match status" value="1"/>
</dbReference>
<protein>
    <recommendedName>
        <fullName evidence="1">PRISE-like Rossmann-fold domain-containing protein</fullName>
    </recommendedName>
</protein>
<feature type="domain" description="PRISE-like Rossmann-fold" evidence="1">
    <location>
        <begin position="50"/>
        <end position="279"/>
    </location>
</feature>
<dbReference type="RefSeq" id="XP_024719371.1">
    <property type="nucleotide sequence ID" value="XM_024868223.1"/>
</dbReference>
<name>A0A2T3AXM1_AMORE</name>
<evidence type="ECO:0000313" key="3">
    <source>
        <dbReference type="Proteomes" id="UP000241818"/>
    </source>
</evidence>
<accession>A0A2T3AXM1</accession>
<dbReference type="EMBL" id="KZ679013">
    <property type="protein sequence ID" value="PSS14772.1"/>
    <property type="molecule type" value="Genomic_DNA"/>
</dbReference>
<organism evidence="2 3">
    <name type="scientific">Amorphotheca resinae ATCC 22711</name>
    <dbReference type="NCBI Taxonomy" id="857342"/>
    <lineage>
        <taxon>Eukaryota</taxon>
        <taxon>Fungi</taxon>
        <taxon>Dikarya</taxon>
        <taxon>Ascomycota</taxon>
        <taxon>Pezizomycotina</taxon>
        <taxon>Leotiomycetes</taxon>
        <taxon>Helotiales</taxon>
        <taxon>Amorphothecaceae</taxon>
        <taxon>Amorphotheca</taxon>
    </lineage>
</organism>